<dbReference type="Pfam" id="PF19780">
    <property type="entry name" value="DUF6265"/>
    <property type="match status" value="1"/>
</dbReference>
<keyword evidence="3" id="KW-1185">Reference proteome</keyword>
<dbReference type="AlphaFoldDB" id="A0A2S1SI66"/>
<protein>
    <recommendedName>
        <fullName evidence="1">DUF6265 domain-containing protein</fullName>
    </recommendedName>
</protein>
<dbReference type="KEGG" id="fpal:HYN49_09090"/>
<sequence>MSSCKKDRHYEKIENTRWLIGRWENDSRAGKLVEEWMAFNDSMLIGHAYFIIGQDTVFSEDLQLKQHEDSLSYLAKVNGQNNNKIVAFRMTSFRANQMVFENPQHDFPQKIVYSHKADSLIAEISGVEKGQPKTEIFSMKRKN</sequence>
<accession>A0A2S1SI66</accession>
<proteinExistence type="predicted"/>
<name>A0A2S1SI66_9FLAO</name>
<dbReference type="Proteomes" id="UP000244937">
    <property type="component" value="Chromosome"/>
</dbReference>
<evidence type="ECO:0000313" key="2">
    <source>
        <dbReference type="EMBL" id="AWI26037.1"/>
    </source>
</evidence>
<dbReference type="InterPro" id="IPR046232">
    <property type="entry name" value="DUF6265"/>
</dbReference>
<organism evidence="2 3">
    <name type="scientific">Flavobacterium pallidum</name>
    <dbReference type="NCBI Taxonomy" id="2172098"/>
    <lineage>
        <taxon>Bacteria</taxon>
        <taxon>Pseudomonadati</taxon>
        <taxon>Bacteroidota</taxon>
        <taxon>Flavobacteriia</taxon>
        <taxon>Flavobacteriales</taxon>
        <taxon>Flavobacteriaceae</taxon>
        <taxon>Flavobacterium</taxon>
    </lineage>
</organism>
<evidence type="ECO:0000313" key="3">
    <source>
        <dbReference type="Proteomes" id="UP000244937"/>
    </source>
</evidence>
<gene>
    <name evidence="2" type="ORF">HYN49_09090</name>
</gene>
<dbReference type="EMBL" id="CP029187">
    <property type="protein sequence ID" value="AWI26037.1"/>
    <property type="molecule type" value="Genomic_DNA"/>
</dbReference>
<reference evidence="2 3" key="1">
    <citation type="submission" date="2018-05" db="EMBL/GenBank/DDBJ databases">
        <title>Genome sequencing of Flavobacterium sp. HYN0049.</title>
        <authorList>
            <person name="Yi H."/>
            <person name="Baek C."/>
        </authorList>
    </citation>
    <scope>NUCLEOTIDE SEQUENCE [LARGE SCALE GENOMIC DNA]</scope>
    <source>
        <strain evidence="2 3">HYN0049</strain>
    </source>
</reference>
<feature type="domain" description="DUF6265" evidence="1">
    <location>
        <begin position="18"/>
        <end position="125"/>
    </location>
</feature>
<evidence type="ECO:0000259" key="1">
    <source>
        <dbReference type="Pfam" id="PF19780"/>
    </source>
</evidence>